<evidence type="ECO:0000256" key="1">
    <source>
        <dbReference type="SAM" id="MobiDB-lite"/>
    </source>
</evidence>
<comment type="caution">
    <text evidence="2">The sequence shown here is derived from an EMBL/GenBank/DDBJ whole genome shotgun (WGS) entry which is preliminary data.</text>
</comment>
<feature type="region of interest" description="Disordered" evidence="1">
    <location>
        <begin position="40"/>
        <end position="66"/>
    </location>
</feature>
<sequence>MDNAWHPGTVGEVLDEETTQIMYGNGDAEWLLLQEERTRPIAAQPESKEAPGGAPADERASALRGELGESRYMGALGPSQLTVVSALHQ</sequence>
<dbReference type="Proteomes" id="UP001190700">
    <property type="component" value="Unassembled WGS sequence"/>
</dbReference>
<name>A0AAE0GSU2_9CHLO</name>
<dbReference type="AlphaFoldDB" id="A0AAE0GSU2"/>
<organism evidence="2 3">
    <name type="scientific">Cymbomonas tetramitiformis</name>
    <dbReference type="NCBI Taxonomy" id="36881"/>
    <lineage>
        <taxon>Eukaryota</taxon>
        <taxon>Viridiplantae</taxon>
        <taxon>Chlorophyta</taxon>
        <taxon>Pyramimonadophyceae</taxon>
        <taxon>Pyramimonadales</taxon>
        <taxon>Pyramimonadaceae</taxon>
        <taxon>Cymbomonas</taxon>
    </lineage>
</organism>
<evidence type="ECO:0000313" key="2">
    <source>
        <dbReference type="EMBL" id="KAK3283765.1"/>
    </source>
</evidence>
<evidence type="ECO:0000313" key="3">
    <source>
        <dbReference type="Proteomes" id="UP001190700"/>
    </source>
</evidence>
<gene>
    <name evidence="2" type="ORF">CYMTET_8556</name>
</gene>
<dbReference type="EMBL" id="LGRX02002658">
    <property type="protein sequence ID" value="KAK3283765.1"/>
    <property type="molecule type" value="Genomic_DNA"/>
</dbReference>
<proteinExistence type="predicted"/>
<feature type="compositionally biased region" description="Basic and acidic residues" evidence="1">
    <location>
        <begin position="56"/>
        <end position="66"/>
    </location>
</feature>
<accession>A0AAE0GSU2</accession>
<protein>
    <submittedName>
        <fullName evidence="2">Uncharacterized protein</fullName>
    </submittedName>
</protein>
<feature type="non-terminal residue" evidence="2">
    <location>
        <position position="89"/>
    </location>
</feature>
<keyword evidence="3" id="KW-1185">Reference proteome</keyword>
<reference evidence="2 3" key="1">
    <citation type="journal article" date="2015" name="Genome Biol. Evol.">
        <title>Comparative Genomics of a Bacterivorous Green Alga Reveals Evolutionary Causalities and Consequences of Phago-Mixotrophic Mode of Nutrition.</title>
        <authorList>
            <person name="Burns J.A."/>
            <person name="Paasch A."/>
            <person name="Narechania A."/>
            <person name="Kim E."/>
        </authorList>
    </citation>
    <scope>NUCLEOTIDE SEQUENCE [LARGE SCALE GENOMIC DNA]</scope>
    <source>
        <strain evidence="2 3">PLY_AMNH</strain>
    </source>
</reference>